<proteinExistence type="inferred from homology"/>
<dbReference type="InterPro" id="IPR019734">
    <property type="entry name" value="TPR_rpt"/>
</dbReference>
<comment type="caution">
    <text evidence="8">The sequence shown here is derived from an EMBL/GenBank/DDBJ whole genome shotgun (WGS) entry which is preliminary data.</text>
</comment>
<dbReference type="InterPro" id="IPR001867">
    <property type="entry name" value="OmpR/PhoB-type_DNA-bd"/>
</dbReference>
<dbReference type="Pfam" id="PF03704">
    <property type="entry name" value="BTAD"/>
    <property type="match status" value="1"/>
</dbReference>
<gene>
    <name evidence="8" type="ORF">Apa02nite_005520</name>
</gene>
<keyword evidence="3" id="KW-0805">Transcription regulation</keyword>
<sequence>MISGERAAPLKEAHVQILILGILEVLIGEQLVELGGQRQRIVLATLALESNRVIRVTRLMEALYGDDLPSTSRVQVQICISALRRLFAGHGHPDAIITRTQGYALQVPDGSLDLHRYEEALTQARQLREFRRPAESAAQYRRALALWRGPALDGIESRVVQGAADRLAERRLTATEECIELELRLGRHRELLDELGALVGEHPLRARLREHLMLALYRSGRQAEALDTYRAARRLFIDELGLEPGEELRRLEHAILTGDATLTLPEPAVVLTPRPMDPVPPPMPPVILDPIRDPAGVTSPASPTAPPIAPPVSAVPAAGPGLSPVPCLLPTDIADFTGRSQQIAAIHGQFGLAEDAAQFAVPVVVMAGKPGIGKTTLAVHAAHRLAARYPDGQLFADLHGRHTEQVGPMRVLERFLRALGVTGTQMPELLEERAELYRALLADRRMLVVLDNAGGEGQVRPLVPGTSQSAMLITSRSRLAGLPGAVHIDVDVFNPEQSTELLSRIAGAERIEAEPDSTAELAELCGHLPLALRIAGARLAARPHWSVEHLVERLANEARRLDELKHSGMGIRASISLTYDHLEDDARRLFRLLTVLDFPHFSGWAAAALLDTGFGDAQDLLDDLADAQLIETSSDGRGVHAQYRFHDLIRVFARERLVAEDSVEERDQALQRAMGALLFLAEEARRGLYGDYLRVQTEAPLHELPARQVRQLVDPPLPWFERERLTIVAAVRQAAQAGLAAHSWSLAMTAVTLFESRIYLSDWRETHQVALDAARQAGDERGQAAILYSLGSLHIGEQRFPEAVRLLAGADELFQRVGDLHGRAMVSRYVAYIDRLSGRYTEATENYQKALETFRTGDDLVAVAYVLQSIAQIKLELGDLDAARTLLPEALDYARRANSRRVEAQVLHRLGETHLQADEVQAAIAVLRQAVAVVRELGDPVGQAYTLQGLGAAYLRAGAYAESGEALREAMELACAATERLIEARVSMVLGELAMAVGNPPQAVVHLHRSLGLFRAISAPQLEAQVLGLLSDAYTAADNPVGRDAAALDPIAGAVFGTPAS</sequence>
<dbReference type="SMART" id="SM01043">
    <property type="entry name" value="BTAD"/>
    <property type="match status" value="1"/>
</dbReference>
<dbReference type="PRINTS" id="PR00364">
    <property type="entry name" value="DISEASERSIST"/>
</dbReference>
<accession>A0ABQ4B1A3</accession>
<dbReference type="SMART" id="SM00862">
    <property type="entry name" value="Trans_reg_C"/>
    <property type="match status" value="1"/>
</dbReference>
<dbReference type="SUPFAM" id="SSF48452">
    <property type="entry name" value="TPR-like"/>
    <property type="match status" value="3"/>
</dbReference>
<dbReference type="Gene3D" id="1.10.8.430">
    <property type="entry name" value="Helical domain of apoptotic protease-activating factors"/>
    <property type="match status" value="1"/>
</dbReference>
<evidence type="ECO:0000256" key="4">
    <source>
        <dbReference type="ARBA" id="ARBA00023125"/>
    </source>
</evidence>
<organism evidence="8 9">
    <name type="scientific">Actinoplanes palleronii</name>
    <dbReference type="NCBI Taxonomy" id="113570"/>
    <lineage>
        <taxon>Bacteria</taxon>
        <taxon>Bacillati</taxon>
        <taxon>Actinomycetota</taxon>
        <taxon>Actinomycetes</taxon>
        <taxon>Micromonosporales</taxon>
        <taxon>Micromonosporaceae</taxon>
        <taxon>Actinoplanes</taxon>
    </lineage>
</organism>
<keyword evidence="5" id="KW-0804">Transcription</keyword>
<dbReference type="InterPro" id="IPR027417">
    <property type="entry name" value="P-loop_NTPase"/>
</dbReference>
<dbReference type="InterPro" id="IPR016032">
    <property type="entry name" value="Sig_transdc_resp-reg_C-effctor"/>
</dbReference>
<dbReference type="PROSITE" id="PS51755">
    <property type="entry name" value="OMPR_PHOB"/>
    <property type="match status" value="1"/>
</dbReference>
<feature type="domain" description="OmpR/PhoB-type" evidence="7">
    <location>
        <begin position="8"/>
        <end position="107"/>
    </location>
</feature>
<keyword evidence="9" id="KW-1185">Reference proteome</keyword>
<dbReference type="SUPFAM" id="SSF46894">
    <property type="entry name" value="C-terminal effector domain of the bipartite response regulators"/>
    <property type="match status" value="1"/>
</dbReference>
<evidence type="ECO:0000313" key="8">
    <source>
        <dbReference type="EMBL" id="GIE64444.1"/>
    </source>
</evidence>
<dbReference type="Proteomes" id="UP000624709">
    <property type="component" value="Unassembled WGS sequence"/>
</dbReference>
<name>A0ABQ4B1A3_9ACTN</name>
<dbReference type="PANTHER" id="PTHR35807:SF1">
    <property type="entry name" value="TRANSCRIPTIONAL REGULATOR REDD"/>
    <property type="match status" value="1"/>
</dbReference>
<evidence type="ECO:0000256" key="1">
    <source>
        <dbReference type="ARBA" id="ARBA00005820"/>
    </source>
</evidence>
<dbReference type="Gene3D" id="1.10.10.10">
    <property type="entry name" value="Winged helix-like DNA-binding domain superfamily/Winged helix DNA-binding domain"/>
    <property type="match status" value="1"/>
</dbReference>
<dbReference type="CDD" id="cd15831">
    <property type="entry name" value="BTAD"/>
    <property type="match status" value="1"/>
</dbReference>
<evidence type="ECO:0000256" key="6">
    <source>
        <dbReference type="PROSITE-ProRule" id="PRU01091"/>
    </source>
</evidence>
<dbReference type="PANTHER" id="PTHR35807">
    <property type="entry name" value="TRANSCRIPTIONAL REGULATOR REDD-RELATED"/>
    <property type="match status" value="1"/>
</dbReference>
<evidence type="ECO:0000256" key="5">
    <source>
        <dbReference type="ARBA" id="ARBA00023163"/>
    </source>
</evidence>
<dbReference type="SMART" id="SM00028">
    <property type="entry name" value="TPR"/>
    <property type="match status" value="6"/>
</dbReference>
<dbReference type="InterPro" id="IPR011990">
    <property type="entry name" value="TPR-like_helical_dom_sf"/>
</dbReference>
<dbReference type="Gene3D" id="3.40.50.300">
    <property type="entry name" value="P-loop containing nucleotide triphosphate hydrolases"/>
    <property type="match status" value="1"/>
</dbReference>
<dbReference type="InterPro" id="IPR036388">
    <property type="entry name" value="WH-like_DNA-bd_sf"/>
</dbReference>
<keyword evidence="4 6" id="KW-0238">DNA-binding</keyword>
<protein>
    <submittedName>
        <fullName evidence="8">SARP family transcriptional regulator</fullName>
    </submittedName>
</protein>
<dbReference type="Pfam" id="PF13424">
    <property type="entry name" value="TPR_12"/>
    <property type="match status" value="2"/>
</dbReference>
<dbReference type="InterPro" id="IPR005158">
    <property type="entry name" value="BTAD"/>
</dbReference>
<dbReference type="Pfam" id="PF00931">
    <property type="entry name" value="NB-ARC"/>
    <property type="match status" value="1"/>
</dbReference>
<dbReference type="EMBL" id="BOMS01000009">
    <property type="protein sequence ID" value="GIE64444.1"/>
    <property type="molecule type" value="Genomic_DNA"/>
</dbReference>
<dbReference type="InterPro" id="IPR051677">
    <property type="entry name" value="AfsR-DnrI-RedD_regulator"/>
</dbReference>
<dbReference type="SUPFAM" id="SSF52540">
    <property type="entry name" value="P-loop containing nucleoside triphosphate hydrolases"/>
    <property type="match status" value="1"/>
</dbReference>
<comment type="similarity">
    <text evidence="1">Belongs to the AfsR/DnrI/RedD regulatory family.</text>
</comment>
<dbReference type="InterPro" id="IPR042197">
    <property type="entry name" value="Apaf_helical"/>
</dbReference>
<evidence type="ECO:0000313" key="9">
    <source>
        <dbReference type="Proteomes" id="UP000624709"/>
    </source>
</evidence>
<feature type="DNA-binding region" description="OmpR/PhoB-type" evidence="6">
    <location>
        <begin position="8"/>
        <end position="107"/>
    </location>
</feature>
<dbReference type="InterPro" id="IPR002182">
    <property type="entry name" value="NB-ARC"/>
</dbReference>
<reference evidence="8 9" key="1">
    <citation type="submission" date="2021-01" db="EMBL/GenBank/DDBJ databases">
        <title>Whole genome shotgun sequence of Actinoplanes palleronii NBRC 14916.</title>
        <authorList>
            <person name="Komaki H."/>
            <person name="Tamura T."/>
        </authorList>
    </citation>
    <scope>NUCLEOTIDE SEQUENCE [LARGE SCALE GENOMIC DNA]</scope>
    <source>
        <strain evidence="8 9">NBRC 14916</strain>
    </source>
</reference>
<evidence type="ECO:0000256" key="2">
    <source>
        <dbReference type="ARBA" id="ARBA00022737"/>
    </source>
</evidence>
<evidence type="ECO:0000256" key="3">
    <source>
        <dbReference type="ARBA" id="ARBA00023015"/>
    </source>
</evidence>
<dbReference type="Gene3D" id="1.25.40.10">
    <property type="entry name" value="Tetratricopeptide repeat domain"/>
    <property type="match status" value="3"/>
</dbReference>
<evidence type="ECO:0000259" key="7">
    <source>
        <dbReference type="PROSITE" id="PS51755"/>
    </source>
</evidence>
<keyword evidence="2" id="KW-0677">Repeat</keyword>